<feature type="chain" id="PRO_5021794706" description="DUF4251 domain-containing protein" evidence="1">
    <location>
        <begin position="22"/>
        <end position="179"/>
    </location>
</feature>
<protein>
    <recommendedName>
        <fullName evidence="4">DUF4251 domain-containing protein</fullName>
    </recommendedName>
</protein>
<evidence type="ECO:0000313" key="3">
    <source>
        <dbReference type="Proteomes" id="UP000320300"/>
    </source>
</evidence>
<reference evidence="2 3" key="1">
    <citation type="submission" date="2017-05" db="EMBL/GenBank/DDBJ databases">
        <authorList>
            <person name="Varghese N."/>
            <person name="Submissions S."/>
        </authorList>
    </citation>
    <scope>NUCLEOTIDE SEQUENCE [LARGE SCALE GENOMIC DNA]</scope>
    <source>
        <strain evidence="2 3">DSM 19036</strain>
    </source>
</reference>
<dbReference type="Gene3D" id="2.40.128.410">
    <property type="match status" value="1"/>
</dbReference>
<dbReference type="OrthoDB" id="1097715at2"/>
<evidence type="ECO:0008006" key="4">
    <source>
        <dbReference type="Google" id="ProtNLM"/>
    </source>
</evidence>
<gene>
    <name evidence="2" type="ORF">SAMN06265348_10867</name>
</gene>
<feature type="signal peptide" evidence="1">
    <location>
        <begin position="1"/>
        <end position="21"/>
    </location>
</feature>
<evidence type="ECO:0000256" key="1">
    <source>
        <dbReference type="SAM" id="SignalP"/>
    </source>
</evidence>
<accession>A0A521EIA0</accession>
<dbReference type="Proteomes" id="UP000320300">
    <property type="component" value="Unassembled WGS sequence"/>
</dbReference>
<name>A0A521EIA0_9SPHI</name>
<evidence type="ECO:0000313" key="2">
    <source>
        <dbReference type="EMBL" id="SMO82880.1"/>
    </source>
</evidence>
<sequence>MKTLKNIIILALLFSAVKLNAQTDKATTARIVEAQNYVFVATTALPLNASDINQIMNKMPGYNGGGSINLNGSSYDLTVTKDSITSYLPYYGRSYTPKYGSIDENGIKFKSKKFSYTSSARKKGGYNIAIKPKDVKDNYTLNLVITESGYGTLTVNNNNQQSITFNGYIAETKPKKKAD</sequence>
<dbReference type="EMBL" id="FXTN01000008">
    <property type="protein sequence ID" value="SMO82880.1"/>
    <property type="molecule type" value="Genomic_DNA"/>
</dbReference>
<dbReference type="InterPro" id="IPR025347">
    <property type="entry name" value="DUF4251"/>
</dbReference>
<keyword evidence="1" id="KW-0732">Signal</keyword>
<proteinExistence type="predicted"/>
<dbReference type="AlphaFoldDB" id="A0A521EIA0"/>
<keyword evidence="3" id="KW-1185">Reference proteome</keyword>
<dbReference type="RefSeq" id="WP_142529225.1">
    <property type="nucleotide sequence ID" value="NZ_CBCSJO010000008.1"/>
</dbReference>
<organism evidence="2 3">
    <name type="scientific">Pedobacter westerhofensis</name>
    <dbReference type="NCBI Taxonomy" id="425512"/>
    <lineage>
        <taxon>Bacteria</taxon>
        <taxon>Pseudomonadati</taxon>
        <taxon>Bacteroidota</taxon>
        <taxon>Sphingobacteriia</taxon>
        <taxon>Sphingobacteriales</taxon>
        <taxon>Sphingobacteriaceae</taxon>
        <taxon>Pedobacter</taxon>
    </lineage>
</organism>
<dbReference type="Pfam" id="PF14059">
    <property type="entry name" value="DUF4251"/>
    <property type="match status" value="1"/>
</dbReference>